<keyword evidence="3" id="KW-1185">Reference proteome</keyword>
<evidence type="ECO:0000313" key="2">
    <source>
        <dbReference type="EMBL" id="MCZ0703785.1"/>
    </source>
</evidence>
<protein>
    <submittedName>
        <fullName evidence="2">Uncharacterized protein</fullName>
    </submittedName>
</protein>
<reference evidence="2" key="1">
    <citation type="submission" date="2022-11" db="EMBL/GenBank/DDBJ databases">
        <title>WGS of Natronobacillus azotifigens 24KS-1, an anaerobic diazotrophic haloalkaliphile from soda-rich habitats.</title>
        <authorList>
            <person name="Sorokin D.Y."/>
            <person name="Merkel A.Y."/>
        </authorList>
    </citation>
    <scope>NUCLEOTIDE SEQUENCE</scope>
    <source>
        <strain evidence="2">24KS-1</strain>
    </source>
</reference>
<sequence>MYYYFYPVIPQVYQGDYDERSIHFEQTQAKAVAEVYKMQGYSNMLPSVSSNIGNQCAFVADTPVQYNKPNIQHWPSQDATIEHPGGFTHTSPNNSQHTHAY</sequence>
<feature type="compositionally biased region" description="Polar residues" evidence="1">
    <location>
        <begin position="88"/>
        <end position="101"/>
    </location>
</feature>
<evidence type="ECO:0000313" key="3">
    <source>
        <dbReference type="Proteomes" id="UP001084197"/>
    </source>
</evidence>
<dbReference type="EMBL" id="JAPRAT010000022">
    <property type="protein sequence ID" value="MCZ0703785.1"/>
    <property type="molecule type" value="Genomic_DNA"/>
</dbReference>
<dbReference type="RefSeq" id="WP_268780550.1">
    <property type="nucleotide sequence ID" value="NZ_JAPRAT010000022.1"/>
</dbReference>
<evidence type="ECO:0000256" key="1">
    <source>
        <dbReference type="SAM" id="MobiDB-lite"/>
    </source>
</evidence>
<accession>A0A9J6RF34</accession>
<dbReference type="AlphaFoldDB" id="A0A9J6RF34"/>
<organism evidence="2 3">
    <name type="scientific">Natronobacillus azotifigens</name>
    <dbReference type="NCBI Taxonomy" id="472978"/>
    <lineage>
        <taxon>Bacteria</taxon>
        <taxon>Bacillati</taxon>
        <taxon>Bacillota</taxon>
        <taxon>Bacilli</taxon>
        <taxon>Bacillales</taxon>
        <taxon>Bacillaceae</taxon>
        <taxon>Natronobacillus</taxon>
    </lineage>
</organism>
<name>A0A9J6RF34_9BACI</name>
<gene>
    <name evidence="2" type="ORF">OWO01_11185</name>
</gene>
<comment type="caution">
    <text evidence="2">The sequence shown here is derived from an EMBL/GenBank/DDBJ whole genome shotgun (WGS) entry which is preliminary data.</text>
</comment>
<feature type="region of interest" description="Disordered" evidence="1">
    <location>
        <begin position="75"/>
        <end position="101"/>
    </location>
</feature>
<dbReference type="Proteomes" id="UP001084197">
    <property type="component" value="Unassembled WGS sequence"/>
</dbReference>
<proteinExistence type="predicted"/>